<dbReference type="InterPro" id="IPR041470">
    <property type="entry name" value="GCP_N"/>
</dbReference>
<dbReference type="STRING" id="4555.K4AH76"/>
<evidence type="ECO:0000313" key="3">
    <source>
        <dbReference type="EnsemblPlants" id="KQK87854"/>
    </source>
</evidence>
<feature type="domain" description="Gamma tubulin complex component protein N-terminal" evidence="2">
    <location>
        <begin position="1"/>
        <end position="75"/>
    </location>
</feature>
<reference evidence="4" key="1">
    <citation type="journal article" date="2012" name="Nat. Biotechnol.">
        <title>Reference genome sequence of the model plant Setaria.</title>
        <authorList>
            <person name="Bennetzen J.L."/>
            <person name="Schmutz J."/>
            <person name="Wang H."/>
            <person name="Percifield R."/>
            <person name="Hawkins J."/>
            <person name="Pontaroli A.C."/>
            <person name="Estep M."/>
            <person name="Feng L."/>
            <person name="Vaughn J.N."/>
            <person name="Grimwood J."/>
            <person name="Jenkins J."/>
            <person name="Barry K."/>
            <person name="Lindquist E."/>
            <person name="Hellsten U."/>
            <person name="Deshpande S."/>
            <person name="Wang X."/>
            <person name="Wu X."/>
            <person name="Mitros T."/>
            <person name="Triplett J."/>
            <person name="Yang X."/>
            <person name="Ye C.Y."/>
            <person name="Mauro-Herrera M."/>
            <person name="Wang L."/>
            <person name="Li P."/>
            <person name="Sharma M."/>
            <person name="Sharma R."/>
            <person name="Ronald P.C."/>
            <person name="Panaud O."/>
            <person name="Kellogg E.A."/>
            <person name="Brutnell T.P."/>
            <person name="Doust A.N."/>
            <person name="Tuskan G.A."/>
            <person name="Rokhsar D."/>
            <person name="Devos K.M."/>
        </authorList>
    </citation>
    <scope>NUCLEOTIDE SEQUENCE [LARGE SCALE GENOMIC DNA]</scope>
    <source>
        <strain evidence="4">cv. Yugu1</strain>
    </source>
</reference>
<reference evidence="3" key="2">
    <citation type="submission" date="2018-08" db="UniProtKB">
        <authorList>
            <consortium name="EnsemblPlants"/>
        </authorList>
    </citation>
    <scope>IDENTIFICATION</scope>
    <source>
        <strain evidence="3">Yugu1</strain>
    </source>
</reference>
<dbReference type="eggNOG" id="KOG2000">
    <property type="taxonomic scope" value="Eukaryota"/>
</dbReference>
<organism evidence="3 4">
    <name type="scientific">Setaria italica</name>
    <name type="common">Foxtail millet</name>
    <name type="synonym">Panicum italicum</name>
    <dbReference type="NCBI Taxonomy" id="4555"/>
    <lineage>
        <taxon>Eukaryota</taxon>
        <taxon>Viridiplantae</taxon>
        <taxon>Streptophyta</taxon>
        <taxon>Embryophyta</taxon>
        <taxon>Tracheophyta</taxon>
        <taxon>Spermatophyta</taxon>
        <taxon>Magnoliopsida</taxon>
        <taxon>Liliopsida</taxon>
        <taxon>Poales</taxon>
        <taxon>Poaceae</taxon>
        <taxon>PACMAD clade</taxon>
        <taxon>Panicoideae</taxon>
        <taxon>Panicodae</taxon>
        <taxon>Paniceae</taxon>
        <taxon>Cenchrinae</taxon>
        <taxon>Setaria</taxon>
    </lineage>
</organism>
<evidence type="ECO:0000259" key="2">
    <source>
        <dbReference type="Pfam" id="PF17681"/>
    </source>
</evidence>
<dbReference type="EMBL" id="AGNK02005453">
    <property type="status" value="NOT_ANNOTATED_CDS"/>
    <property type="molecule type" value="Genomic_DNA"/>
</dbReference>
<evidence type="ECO:0000256" key="1">
    <source>
        <dbReference type="ARBA" id="ARBA00022701"/>
    </source>
</evidence>
<accession>K4AH76</accession>
<evidence type="ECO:0000313" key="4">
    <source>
        <dbReference type="Proteomes" id="UP000004995"/>
    </source>
</evidence>
<proteinExistence type="predicted"/>
<dbReference type="HOGENOM" id="CLU_2417418_0_0_1"/>
<dbReference type="Proteomes" id="UP000004995">
    <property type="component" value="Unassembled WGS sequence"/>
</dbReference>
<dbReference type="AlphaFoldDB" id="K4AH76"/>
<protein>
    <recommendedName>
        <fullName evidence="2">Gamma tubulin complex component protein N-terminal domain-containing protein</fullName>
    </recommendedName>
</protein>
<dbReference type="Pfam" id="PF17681">
    <property type="entry name" value="GCP_N_terminal"/>
    <property type="match status" value="1"/>
</dbReference>
<sequence>MLPALISPVLAQRILRTGKAVNFLRVCCDDSCWAAAAAEAAAYVGTTTSRGGLGYAETDALEALVEATKRIDTHLMGCDDGFVDHFIMSIQS</sequence>
<dbReference type="Gramene" id="KQK87854">
    <property type="protein sequence ID" value="KQK87854"/>
    <property type="gene ID" value="SETIT_038233mg"/>
</dbReference>
<name>K4AH76_SETIT</name>
<dbReference type="InParanoid" id="K4AH76"/>
<dbReference type="EnsemblPlants" id="KQK87854">
    <property type="protein sequence ID" value="KQK87854"/>
    <property type="gene ID" value="SETIT_038233mg"/>
</dbReference>
<keyword evidence="4" id="KW-1185">Reference proteome</keyword>
<dbReference type="GO" id="GO:0005874">
    <property type="term" value="C:microtubule"/>
    <property type="evidence" value="ECO:0007669"/>
    <property type="project" value="UniProtKB-KW"/>
</dbReference>
<keyword evidence="1" id="KW-0493">Microtubule</keyword>